<keyword evidence="1" id="KW-1133">Transmembrane helix</keyword>
<keyword evidence="1" id="KW-0812">Transmembrane</keyword>
<keyword evidence="3" id="KW-1185">Reference proteome</keyword>
<feature type="transmembrane region" description="Helical" evidence="1">
    <location>
        <begin position="6"/>
        <end position="24"/>
    </location>
</feature>
<gene>
    <name evidence="2" type="ORF">LB941_05430</name>
</gene>
<reference evidence="2 3" key="1">
    <citation type="journal article" date="2023" name="Int. J. Syst. Evol. Microbiol.">
        <title>Ligilactobacillus ubinensis sp. nov., a novel species isolated from the wild ferment of a durian fruit (Durio zibethinus).</title>
        <authorList>
            <person name="Heng Y.C."/>
            <person name="Menon N."/>
            <person name="Chen B."/>
            <person name="Loo B.Z.L."/>
            <person name="Wong G.W.J."/>
            <person name="Lim A.C.H."/>
            <person name="Silvaraju S."/>
            <person name="Kittelmann S."/>
        </authorList>
    </citation>
    <scope>NUCLEOTIDE SEQUENCE [LARGE SCALE GENOMIC DNA]</scope>
    <source>
        <strain evidence="2 3">WILCCON 0076</strain>
    </source>
</reference>
<accession>A0A9X2FKC1</accession>
<proteinExistence type="predicted"/>
<comment type="caution">
    <text evidence="2">The sequence shown here is derived from an EMBL/GenBank/DDBJ whole genome shotgun (WGS) entry which is preliminary data.</text>
</comment>
<evidence type="ECO:0000313" key="3">
    <source>
        <dbReference type="Proteomes" id="UP001139006"/>
    </source>
</evidence>
<dbReference type="EMBL" id="JAIULA010000008">
    <property type="protein sequence ID" value="MCP0886779.1"/>
    <property type="molecule type" value="Genomic_DNA"/>
</dbReference>
<dbReference type="AlphaFoldDB" id="A0A9X2FKC1"/>
<evidence type="ECO:0000313" key="2">
    <source>
        <dbReference type="EMBL" id="MCP0886779.1"/>
    </source>
</evidence>
<keyword evidence="1" id="KW-0472">Membrane</keyword>
<organism evidence="2 3">
    <name type="scientific">Ligilactobacillus ubinensis</name>
    <dbReference type="NCBI Taxonomy" id="2876789"/>
    <lineage>
        <taxon>Bacteria</taxon>
        <taxon>Bacillati</taxon>
        <taxon>Bacillota</taxon>
        <taxon>Bacilli</taxon>
        <taxon>Lactobacillales</taxon>
        <taxon>Lactobacillaceae</taxon>
        <taxon>Ligilactobacillus</taxon>
    </lineage>
</organism>
<feature type="transmembrane region" description="Helical" evidence="1">
    <location>
        <begin position="67"/>
        <end position="88"/>
    </location>
</feature>
<dbReference type="Proteomes" id="UP001139006">
    <property type="component" value="Unassembled WGS sequence"/>
</dbReference>
<name>A0A9X2FKC1_9LACO</name>
<dbReference type="RefSeq" id="WP_253360143.1">
    <property type="nucleotide sequence ID" value="NZ_JAIULA010000008.1"/>
</dbReference>
<protein>
    <submittedName>
        <fullName evidence="2">Uncharacterized protein</fullName>
    </submittedName>
</protein>
<evidence type="ECO:0000256" key="1">
    <source>
        <dbReference type="SAM" id="Phobius"/>
    </source>
</evidence>
<sequence length="113" mass="13363">MFAKYIEFVIYALLIILTVYNIRLNMQMMKFKRKENIRTPDELNQIEGDKVNELTKNKKKWTVLGQLIFLFALYMAIVGTVVELAFFLDLYTVTTIVNNKLTYQILKFLIAEK</sequence>